<dbReference type="Proteomes" id="UP000886124">
    <property type="component" value="Unassembled WGS sequence"/>
</dbReference>
<dbReference type="SUPFAM" id="SSF52518">
    <property type="entry name" value="Thiamin diphosphate-binding fold (THDP-binding)"/>
    <property type="match status" value="1"/>
</dbReference>
<keyword evidence="1" id="KW-0560">Oxidoreductase</keyword>
<dbReference type="GO" id="GO:0044281">
    <property type="term" value="P:small molecule metabolic process"/>
    <property type="evidence" value="ECO:0007669"/>
    <property type="project" value="UniProtKB-ARBA"/>
</dbReference>
<dbReference type="EMBL" id="DROD01000368">
    <property type="protein sequence ID" value="HHJ52597.1"/>
    <property type="molecule type" value="Genomic_DNA"/>
</dbReference>
<dbReference type="PANTHER" id="PTHR48084:SF4">
    <property type="entry name" value="2-OXOGLUTARATE OXIDOREDUCTASE SUBUNIT KORB"/>
    <property type="match status" value="1"/>
</dbReference>
<feature type="non-terminal residue" evidence="3">
    <location>
        <position position="1"/>
    </location>
</feature>
<dbReference type="GO" id="GO:0045333">
    <property type="term" value="P:cellular respiration"/>
    <property type="evidence" value="ECO:0007669"/>
    <property type="project" value="UniProtKB-ARBA"/>
</dbReference>
<accession>A0A7V5PNZ0</accession>
<dbReference type="GO" id="GO:0030976">
    <property type="term" value="F:thiamine pyrophosphate binding"/>
    <property type="evidence" value="ECO:0007669"/>
    <property type="project" value="InterPro"/>
</dbReference>
<organism evidence="3">
    <name type="scientific">Caldithrix abyssi</name>
    <dbReference type="NCBI Taxonomy" id="187145"/>
    <lineage>
        <taxon>Bacteria</taxon>
        <taxon>Pseudomonadati</taxon>
        <taxon>Calditrichota</taxon>
        <taxon>Calditrichia</taxon>
        <taxon>Calditrichales</taxon>
        <taxon>Calditrichaceae</taxon>
        <taxon>Caldithrix</taxon>
    </lineage>
</organism>
<comment type="caution">
    <text evidence="3">The sequence shown here is derived from an EMBL/GenBank/DDBJ whole genome shotgun (WGS) entry which is preliminary data.</text>
</comment>
<protein>
    <submittedName>
        <fullName evidence="3">Indolepyruvate ferredoxin oxidoreductase</fullName>
    </submittedName>
</protein>
<evidence type="ECO:0000256" key="1">
    <source>
        <dbReference type="ARBA" id="ARBA00023002"/>
    </source>
</evidence>
<sequence>SHLHISAYPMPAEKIRQLAAHVRKLIILEEGYPFVERFVRGVLPQQVEISGKEDGSVPPEGELTPDNIRPALSLKAREAKVKTGFPLPGRPPQLCPGCPHADTYDAIKKALADFEQTMVTSDIGCYTLGALPPYSAIESTVNMGASVGMAKGAAEAGFHPVVAVIGDSTFLHSGITPLIDAVAHNANMTLIILDNETVGMTGGQPTMLPSSRLETVVTGVGVPKEHLRVITAHRKYTEENIRVIREEIDYRGLSVVIAVRECVETAKRHKKERRSA</sequence>
<dbReference type="GO" id="GO:0016625">
    <property type="term" value="F:oxidoreductase activity, acting on the aldehyde or oxo group of donors, iron-sulfur protein as acceptor"/>
    <property type="evidence" value="ECO:0007669"/>
    <property type="project" value="UniProtKB-ARBA"/>
</dbReference>
<dbReference type="InterPro" id="IPR029061">
    <property type="entry name" value="THDP-binding"/>
</dbReference>
<dbReference type="InterPro" id="IPR051457">
    <property type="entry name" value="2-oxoacid:Fd_oxidoreductase"/>
</dbReference>
<feature type="domain" description="Thiamine pyrophosphate enzyme TPP-binding" evidence="2">
    <location>
        <begin position="122"/>
        <end position="233"/>
    </location>
</feature>
<dbReference type="CDD" id="cd02008">
    <property type="entry name" value="TPP_IOR_alpha"/>
    <property type="match status" value="1"/>
</dbReference>
<evidence type="ECO:0000259" key="2">
    <source>
        <dbReference type="Pfam" id="PF02775"/>
    </source>
</evidence>
<proteinExistence type="predicted"/>
<gene>
    <name evidence="3" type="ORF">ENJ89_05340</name>
</gene>
<evidence type="ECO:0000313" key="3">
    <source>
        <dbReference type="EMBL" id="HHJ52597.1"/>
    </source>
</evidence>
<name>A0A7V5PNZ0_CALAY</name>
<dbReference type="AlphaFoldDB" id="A0A7V5PNZ0"/>
<reference evidence="3" key="1">
    <citation type="journal article" date="2020" name="mSystems">
        <title>Genome- and Community-Level Interaction Insights into Carbon Utilization and Element Cycling Functions of Hydrothermarchaeota in Hydrothermal Sediment.</title>
        <authorList>
            <person name="Zhou Z."/>
            <person name="Liu Y."/>
            <person name="Xu W."/>
            <person name="Pan J."/>
            <person name="Luo Z.H."/>
            <person name="Li M."/>
        </authorList>
    </citation>
    <scope>NUCLEOTIDE SEQUENCE [LARGE SCALE GENOMIC DNA]</scope>
    <source>
        <strain evidence="3">HyVt-527</strain>
    </source>
</reference>
<dbReference type="Gene3D" id="3.40.50.970">
    <property type="match status" value="1"/>
</dbReference>
<dbReference type="PANTHER" id="PTHR48084">
    <property type="entry name" value="2-OXOGLUTARATE OXIDOREDUCTASE SUBUNIT KORB-RELATED"/>
    <property type="match status" value="1"/>
</dbReference>
<dbReference type="InterPro" id="IPR011766">
    <property type="entry name" value="TPP_enzyme_TPP-bd"/>
</dbReference>
<dbReference type="Pfam" id="PF02775">
    <property type="entry name" value="TPP_enzyme_C"/>
    <property type="match status" value="1"/>
</dbReference>